<evidence type="ECO:0000256" key="2">
    <source>
        <dbReference type="ARBA" id="ARBA00023125"/>
    </source>
</evidence>
<dbReference type="PANTHER" id="PTHR47894:SF1">
    <property type="entry name" value="HTH-TYPE TRANSCRIPTIONAL REGULATOR VQSM"/>
    <property type="match status" value="1"/>
</dbReference>
<dbReference type="Pfam" id="PF12833">
    <property type="entry name" value="HTH_18"/>
    <property type="match status" value="1"/>
</dbReference>
<protein>
    <submittedName>
        <fullName evidence="5">Helix-turn-helix domain-containing protein</fullName>
    </submittedName>
</protein>
<dbReference type="GO" id="GO:0005829">
    <property type="term" value="C:cytosol"/>
    <property type="evidence" value="ECO:0007669"/>
    <property type="project" value="TreeGrafter"/>
</dbReference>
<dbReference type="SUPFAM" id="SSF46689">
    <property type="entry name" value="Homeodomain-like"/>
    <property type="match status" value="1"/>
</dbReference>
<feature type="domain" description="HTH araC/xylS-type" evidence="4">
    <location>
        <begin position="253"/>
        <end position="335"/>
    </location>
</feature>
<evidence type="ECO:0000313" key="6">
    <source>
        <dbReference type="Proteomes" id="UP000596074"/>
    </source>
</evidence>
<name>A0A9X7UX61_9GAMM</name>
<organism evidence="5 6">
    <name type="scientific">Venatoribacter cucullus</name>
    <dbReference type="NCBI Taxonomy" id="2661630"/>
    <lineage>
        <taxon>Bacteria</taxon>
        <taxon>Pseudomonadati</taxon>
        <taxon>Pseudomonadota</taxon>
        <taxon>Gammaproteobacteria</taxon>
        <taxon>Oceanospirillales</taxon>
        <taxon>Oceanospirillaceae</taxon>
        <taxon>Venatoribacter</taxon>
    </lineage>
</organism>
<dbReference type="EMBL" id="CP046056">
    <property type="protein sequence ID" value="QQD24558.1"/>
    <property type="molecule type" value="Genomic_DNA"/>
</dbReference>
<proteinExistence type="predicted"/>
<keyword evidence="2" id="KW-0238">DNA-binding</keyword>
<dbReference type="Pfam" id="PF12625">
    <property type="entry name" value="Arabinose_bd"/>
    <property type="match status" value="1"/>
</dbReference>
<keyword evidence="1" id="KW-0805">Transcription regulation</keyword>
<dbReference type="GO" id="GO:0000976">
    <property type="term" value="F:transcription cis-regulatory region binding"/>
    <property type="evidence" value="ECO:0007669"/>
    <property type="project" value="TreeGrafter"/>
</dbReference>
<keyword evidence="6" id="KW-1185">Reference proteome</keyword>
<keyword evidence="3" id="KW-0804">Transcription</keyword>
<dbReference type="KEGG" id="vcw:GJQ55_08835"/>
<dbReference type="InterPro" id="IPR018060">
    <property type="entry name" value="HTH_AraC"/>
</dbReference>
<evidence type="ECO:0000313" key="5">
    <source>
        <dbReference type="EMBL" id="QQD24558.1"/>
    </source>
</evidence>
<dbReference type="PANTHER" id="PTHR47894">
    <property type="entry name" value="HTH-TYPE TRANSCRIPTIONAL REGULATOR GADX"/>
    <property type="match status" value="1"/>
</dbReference>
<dbReference type="AlphaFoldDB" id="A0A9X7UX61"/>
<evidence type="ECO:0000256" key="3">
    <source>
        <dbReference type="ARBA" id="ARBA00023163"/>
    </source>
</evidence>
<evidence type="ECO:0000259" key="4">
    <source>
        <dbReference type="PROSITE" id="PS01124"/>
    </source>
</evidence>
<gene>
    <name evidence="5" type="ORF">GJQ55_08835</name>
</gene>
<dbReference type="InterPro" id="IPR009057">
    <property type="entry name" value="Homeodomain-like_sf"/>
</dbReference>
<dbReference type="Gene3D" id="1.10.10.60">
    <property type="entry name" value="Homeodomain-like"/>
    <property type="match status" value="1"/>
</dbReference>
<sequence>MRLGDISVAYAELMARAVREQGGQPEALLAQYQLDAVRLASPQARISIPRFMRLGHDLIQAAAMPWLGLAMGRLTSAPVMGLAGLLAQSAPDIRSACRALTDYELLSSFNARGRSSFQTIQGQGVLQFYSISPYNGYNLFVVDSVLAGWAQFLQQLSGRRDILLRVEVEFAPPAYRDRYADYFPCEVQFGATRNALVLKAGALVLPVLGRCASTYAALQTLAARELERVRLGLSYRELTERAIGPLLNGQTPTLEQVAQRLNSAPWTVRRRLQDEGFSFQQVLNETRRDLAVSYVRDTALTLGEVAYLLGFGSAAAFQRAFKRWTGEAPGRFREHRGKNYISTASSTSSS</sequence>
<dbReference type="SMART" id="SM00342">
    <property type="entry name" value="HTH_ARAC"/>
    <property type="match status" value="1"/>
</dbReference>
<dbReference type="InterPro" id="IPR032687">
    <property type="entry name" value="AraC-type_N"/>
</dbReference>
<reference evidence="5 6" key="1">
    <citation type="submission" date="2019-11" db="EMBL/GenBank/DDBJ databases">
        <title>Venatorbacter sp. nov. a predator of Campylobacter and other Gram-negative bacteria.</title>
        <authorList>
            <person name="Saeedi A."/>
            <person name="Cummings N.J."/>
            <person name="Connerton I.F."/>
            <person name="Connerton P.L."/>
        </authorList>
    </citation>
    <scope>NUCLEOTIDE SEQUENCE [LARGE SCALE GENOMIC DNA]</scope>
    <source>
        <strain evidence="5">XL5</strain>
    </source>
</reference>
<evidence type="ECO:0000256" key="1">
    <source>
        <dbReference type="ARBA" id="ARBA00023015"/>
    </source>
</evidence>
<dbReference type="PROSITE" id="PS01124">
    <property type="entry name" value="HTH_ARAC_FAMILY_2"/>
    <property type="match status" value="1"/>
</dbReference>
<dbReference type="GO" id="GO:0003700">
    <property type="term" value="F:DNA-binding transcription factor activity"/>
    <property type="evidence" value="ECO:0007669"/>
    <property type="project" value="InterPro"/>
</dbReference>
<accession>A0A9X7UX61</accession>
<dbReference type="RefSeq" id="WP_228344616.1">
    <property type="nucleotide sequence ID" value="NZ_CP046056.1"/>
</dbReference>
<dbReference type="Proteomes" id="UP000596074">
    <property type="component" value="Chromosome"/>
</dbReference>